<reference evidence="1 2" key="1">
    <citation type="submission" date="2019-07" db="EMBL/GenBank/DDBJ databases">
        <title>Gilliamella genomes.</title>
        <authorList>
            <person name="Zheng H."/>
        </authorList>
    </citation>
    <scope>NUCLEOTIDE SEQUENCE [LARGE SCALE GENOMIC DNA]</scope>
    <source>
        <strain evidence="1 2">W8127</strain>
    </source>
</reference>
<dbReference type="AlphaFoldDB" id="A0A556SUF1"/>
<name>A0A556SUF1_9GAMM</name>
<dbReference type="RefSeq" id="WP_144091433.1">
    <property type="nucleotide sequence ID" value="NZ_VMHM01000003.1"/>
</dbReference>
<gene>
    <name evidence="1" type="ORF">FPQ15_02830</name>
</gene>
<organism evidence="1 2">
    <name type="scientific">Gilliamella apicola</name>
    <dbReference type="NCBI Taxonomy" id="1196095"/>
    <lineage>
        <taxon>Bacteria</taxon>
        <taxon>Pseudomonadati</taxon>
        <taxon>Pseudomonadota</taxon>
        <taxon>Gammaproteobacteria</taxon>
        <taxon>Orbales</taxon>
        <taxon>Orbaceae</taxon>
        <taxon>Gilliamella</taxon>
    </lineage>
</organism>
<accession>A0A556SUF1</accession>
<dbReference type="Proteomes" id="UP000319483">
    <property type="component" value="Unassembled WGS sequence"/>
</dbReference>
<proteinExistence type="predicted"/>
<evidence type="ECO:0000313" key="2">
    <source>
        <dbReference type="Proteomes" id="UP000319483"/>
    </source>
</evidence>
<sequence length="270" mass="31130">MSLLPKRPYINLERACNELGCTTDDLVDCWLSEQINFYYILQGEKIVINYQCDYGGLGNKFFQYGTHFYNDDITQLYSVRVQGKDNYISVKGKGYGAFIISPMKSTRFVHETVYLISPDFVNERKRNGLITAGYCHLYHPKTKDIVIIDDACSIYGLKVHLNNLFVMREDIDRFIAPLGCDLPNDQRYWINVAIYTQNHYLQQNIHIPKSKLASKIANISGKAYSTVMKDWFKDTNIKTVEELKGTNKHGNKPVDDFDLFNPETGVKLSF</sequence>
<dbReference type="EMBL" id="VMHM01000003">
    <property type="protein sequence ID" value="TSK04766.1"/>
    <property type="molecule type" value="Genomic_DNA"/>
</dbReference>
<protein>
    <submittedName>
        <fullName evidence="1">Uncharacterized protein</fullName>
    </submittedName>
</protein>
<evidence type="ECO:0000313" key="1">
    <source>
        <dbReference type="EMBL" id="TSK04766.1"/>
    </source>
</evidence>
<comment type="caution">
    <text evidence="1">The sequence shown here is derived from an EMBL/GenBank/DDBJ whole genome shotgun (WGS) entry which is preliminary data.</text>
</comment>